<feature type="non-terminal residue" evidence="2">
    <location>
        <position position="1"/>
    </location>
</feature>
<proteinExistence type="predicted"/>
<evidence type="ECO:0000256" key="1">
    <source>
        <dbReference type="SAM" id="MobiDB-lite"/>
    </source>
</evidence>
<evidence type="ECO:0000313" key="2">
    <source>
        <dbReference type="EMBL" id="GCC47501.1"/>
    </source>
</evidence>
<dbReference type="Proteomes" id="UP000287033">
    <property type="component" value="Unassembled WGS sequence"/>
</dbReference>
<gene>
    <name evidence="2" type="ORF">chiPu_0031733</name>
</gene>
<keyword evidence="3" id="KW-1185">Reference proteome</keyword>
<name>A0A401TXW5_CHIPU</name>
<feature type="region of interest" description="Disordered" evidence="1">
    <location>
        <begin position="1"/>
        <end position="32"/>
    </location>
</feature>
<comment type="caution">
    <text evidence="2">The sequence shown here is derived from an EMBL/GenBank/DDBJ whole genome shotgun (WGS) entry which is preliminary data.</text>
</comment>
<organism evidence="2 3">
    <name type="scientific">Chiloscyllium punctatum</name>
    <name type="common">Brownbanded bambooshark</name>
    <name type="synonym">Hemiscyllium punctatum</name>
    <dbReference type="NCBI Taxonomy" id="137246"/>
    <lineage>
        <taxon>Eukaryota</taxon>
        <taxon>Metazoa</taxon>
        <taxon>Chordata</taxon>
        <taxon>Craniata</taxon>
        <taxon>Vertebrata</taxon>
        <taxon>Chondrichthyes</taxon>
        <taxon>Elasmobranchii</taxon>
        <taxon>Galeomorphii</taxon>
        <taxon>Galeoidea</taxon>
        <taxon>Orectolobiformes</taxon>
        <taxon>Hemiscylliidae</taxon>
        <taxon>Chiloscyllium</taxon>
    </lineage>
</organism>
<sequence length="55" mass="6106">PEYQPAAGRSPLTAFRCPRTLDEPPGRGFASSGTMVCVKLRKEPERPCRPHNAIR</sequence>
<dbReference type="EMBL" id="BEZZ01217078">
    <property type="protein sequence ID" value="GCC47501.1"/>
    <property type="molecule type" value="Genomic_DNA"/>
</dbReference>
<reference evidence="2 3" key="1">
    <citation type="journal article" date="2018" name="Nat. Ecol. Evol.">
        <title>Shark genomes provide insights into elasmobranch evolution and the origin of vertebrates.</title>
        <authorList>
            <person name="Hara Y"/>
            <person name="Yamaguchi K"/>
            <person name="Onimaru K"/>
            <person name="Kadota M"/>
            <person name="Koyanagi M"/>
            <person name="Keeley SD"/>
            <person name="Tatsumi K"/>
            <person name="Tanaka K"/>
            <person name="Motone F"/>
            <person name="Kageyama Y"/>
            <person name="Nozu R"/>
            <person name="Adachi N"/>
            <person name="Nishimura O"/>
            <person name="Nakagawa R"/>
            <person name="Tanegashima C"/>
            <person name="Kiyatake I"/>
            <person name="Matsumoto R"/>
            <person name="Murakumo K"/>
            <person name="Nishida K"/>
            <person name="Terakita A"/>
            <person name="Kuratani S"/>
            <person name="Sato K"/>
            <person name="Hyodo S Kuraku.S."/>
        </authorList>
    </citation>
    <scope>NUCLEOTIDE SEQUENCE [LARGE SCALE GENOMIC DNA]</scope>
</reference>
<dbReference type="AlphaFoldDB" id="A0A401TXW5"/>
<evidence type="ECO:0000313" key="3">
    <source>
        <dbReference type="Proteomes" id="UP000287033"/>
    </source>
</evidence>
<protein>
    <submittedName>
        <fullName evidence="2">Uncharacterized protein</fullName>
    </submittedName>
</protein>
<accession>A0A401TXW5</accession>